<comment type="caution">
    <text evidence="4">The sequence shown here is derived from an EMBL/GenBank/DDBJ whole genome shotgun (WGS) entry which is preliminary data.</text>
</comment>
<feature type="compositionally biased region" description="Basic and acidic residues" evidence="1">
    <location>
        <begin position="130"/>
        <end position="146"/>
    </location>
</feature>
<dbReference type="Pfam" id="PF26056">
    <property type="entry name" value="DUF8017"/>
    <property type="match status" value="1"/>
</dbReference>
<dbReference type="EMBL" id="BAAAID010000011">
    <property type="protein sequence ID" value="GAA0925420.1"/>
    <property type="molecule type" value="Genomic_DNA"/>
</dbReference>
<name>A0ABN1PAM2_9ACTN</name>
<sequence>MWPGQQPPGGEQNNPHDQNPYQQPGYQQPGYHQPNPYQQPGYQQPNPYQQPPQQQPVPSGQPVQPGQPGQQQPGYGPPQGPPGQQWGTPSGPPGAPQPPRDNKKRTTTIAIVAAIAVVAAAAITGVLVLGKDDSGGGDESKGKDKTPASSSAPASEEPTEDPGGGGADNPRAGGDTTDVKAVIPGWKPVVSPKRHNAFDVPPDWTIESPGLSTGFEDDKGKPLVVMSAPARYKKDYCSVKDKDGYVDKSHAAGAGSKGAQGAKSEASAAKIEAENWVFAAFDQKQTGTRKVTDAKKFKSAHGLEGYTASATVTGVKKTDKCTTDGKSVTVTYTDTNGDFATWVLYSVKGTKEEVPDSTIKKIMSSLRPVKSEVS</sequence>
<protein>
    <recommendedName>
        <fullName evidence="3">DUF8017 domain-containing protein</fullName>
    </recommendedName>
</protein>
<organism evidence="4 5">
    <name type="scientific">Streptomyces rhizosphaericus</name>
    <dbReference type="NCBI Taxonomy" id="114699"/>
    <lineage>
        <taxon>Bacteria</taxon>
        <taxon>Bacillati</taxon>
        <taxon>Actinomycetota</taxon>
        <taxon>Actinomycetes</taxon>
        <taxon>Kitasatosporales</taxon>
        <taxon>Streptomycetaceae</taxon>
        <taxon>Streptomyces</taxon>
        <taxon>Streptomyces violaceusniger group</taxon>
    </lineage>
</organism>
<evidence type="ECO:0000313" key="4">
    <source>
        <dbReference type="EMBL" id="GAA0925420.1"/>
    </source>
</evidence>
<proteinExistence type="predicted"/>
<feature type="compositionally biased region" description="Low complexity" evidence="1">
    <location>
        <begin position="20"/>
        <end position="47"/>
    </location>
</feature>
<dbReference type="InterPro" id="IPR058330">
    <property type="entry name" value="DUF8017"/>
</dbReference>
<keyword evidence="2" id="KW-0472">Membrane</keyword>
<evidence type="ECO:0000313" key="5">
    <source>
        <dbReference type="Proteomes" id="UP001500418"/>
    </source>
</evidence>
<dbReference type="Proteomes" id="UP001500418">
    <property type="component" value="Unassembled WGS sequence"/>
</dbReference>
<keyword evidence="2" id="KW-0812">Transmembrane</keyword>
<feature type="transmembrane region" description="Helical" evidence="2">
    <location>
        <begin position="109"/>
        <end position="130"/>
    </location>
</feature>
<feature type="compositionally biased region" description="Low complexity" evidence="1">
    <location>
        <begin position="147"/>
        <end position="156"/>
    </location>
</feature>
<feature type="region of interest" description="Disordered" evidence="1">
    <location>
        <begin position="129"/>
        <end position="179"/>
    </location>
</feature>
<feature type="compositionally biased region" description="Pro residues" evidence="1">
    <location>
        <begin position="90"/>
        <end position="99"/>
    </location>
</feature>
<feature type="region of interest" description="Disordered" evidence="1">
    <location>
        <begin position="1"/>
        <end position="106"/>
    </location>
</feature>
<keyword evidence="2" id="KW-1133">Transmembrane helix</keyword>
<keyword evidence="5" id="KW-1185">Reference proteome</keyword>
<reference evidence="4 5" key="1">
    <citation type="journal article" date="2019" name="Int. J. Syst. Evol. Microbiol.">
        <title>The Global Catalogue of Microorganisms (GCM) 10K type strain sequencing project: providing services to taxonomists for standard genome sequencing and annotation.</title>
        <authorList>
            <consortium name="The Broad Institute Genomics Platform"/>
            <consortium name="The Broad Institute Genome Sequencing Center for Infectious Disease"/>
            <person name="Wu L."/>
            <person name="Ma J."/>
        </authorList>
    </citation>
    <scope>NUCLEOTIDE SEQUENCE [LARGE SCALE GENOMIC DNA]</scope>
    <source>
        <strain evidence="4 5">JCM 11444</strain>
    </source>
</reference>
<evidence type="ECO:0000259" key="3">
    <source>
        <dbReference type="Pfam" id="PF26056"/>
    </source>
</evidence>
<evidence type="ECO:0000256" key="2">
    <source>
        <dbReference type="SAM" id="Phobius"/>
    </source>
</evidence>
<feature type="domain" description="DUF8017" evidence="3">
    <location>
        <begin position="180"/>
        <end position="370"/>
    </location>
</feature>
<evidence type="ECO:0000256" key="1">
    <source>
        <dbReference type="SAM" id="MobiDB-lite"/>
    </source>
</evidence>
<feature type="compositionally biased region" description="Low complexity" evidence="1">
    <location>
        <begin position="56"/>
        <end position="74"/>
    </location>
</feature>
<accession>A0ABN1PAM2</accession>
<gene>
    <name evidence="4" type="ORF">GCM10009575_023700</name>
</gene>